<dbReference type="Gene3D" id="3.20.20.150">
    <property type="entry name" value="Divalent-metal-dependent TIM barrel enzymes"/>
    <property type="match status" value="1"/>
</dbReference>
<dbReference type="GO" id="GO:0016853">
    <property type="term" value="F:isomerase activity"/>
    <property type="evidence" value="ECO:0007669"/>
    <property type="project" value="UniProtKB-KW"/>
</dbReference>
<name>A0A9D1K0D9_9FIRM</name>
<dbReference type="PANTHER" id="PTHR12110:SF41">
    <property type="entry name" value="INOSOSE DEHYDRATASE"/>
    <property type="match status" value="1"/>
</dbReference>
<protein>
    <submittedName>
        <fullName evidence="2">Sugar phosphate isomerase/epimerase</fullName>
    </submittedName>
</protein>
<dbReference type="InterPro" id="IPR013022">
    <property type="entry name" value="Xyl_isomerase-like_TIM-brl"/>
</dbReference>
<organism evidence="2 3">
    <name type="scientific">Candidatus Merdivicinus excrementipullorum</name>
    <dbReference type="NCBI Taxonomy" id="2840867"/>
    <lineage>
        <taxon>Bacteria</taxon>
        <taxon>Bacillati</taxon>
        <taxon>Bacillota</taxon>
        <taxon>Clostridia</taxon>
        <taxon>Eubacteriales</taxon>
        <taxon>Oscillospiraceae</taxon>
        <taxon>Oscillospiraceae incertae sedis</taxon>
        <taxon>Candidatus Merdivicinus</taxon>
    </lineage>
</organism>
<dbReference type="InterPro" id="IPR050312">
    <property type="entry name" value="IolE/XylAMocC-like"/>
</dbReference>
<comment type="caution">
    <text evidence="2">The sequence shown here is derived from an EMBL/GenBank/DDBJ whole genome shotgun (WGS) entry which is preliminary data.</text>
</comment>
<dbReference type="EMBL" id="DVJP01000069">
    <property type="protein sequence ID" value="HIS77211.1"/>
    <property type="molecule type" value="Genomic_DNA"/>
</dbReference>
<reference evidence="2" key="1">
    <citation type="submission" date="2020-10" db="EMBL/GenBank/DDBJ databases">
        <authorList>
            <person name="Gilroy R."/>
        </authorList>
    </citation>
    <scope>NUCLEOTIDE SEQUENCE</scope>
    <source>
        <strain evidence="2">CHK199-13235</strain>
    </source>
</reference>
<proteinExistence type="predicted"/>
<reference evidence="2" key="2">
    <citation type="journal article" date="2021" name="PeerJ">
        <title>Extensive microbial diversity within the chicken gut microbiome revealed by metagenomics and culture.</title>
        <authorList>
            <person name="Gilroy R."/>
            <person name="Ravi A."/>
            <person name="Getino M."/>
            <person name="Pursley I."/>
            <person name="Horton D.L."/>
            <person name="Alikhan N.F."/>
            <person name="Baker D."/>
            <person name="Gharbi K."/>
            <person name="Hall N."/>
            <person name="Watson M."/>
            <person name="Adriaenssens E.M."/>
            <person name="Foster-Nyarko E."/>
            <person name="Jarju S."/>
            <person name="Secka A."/>
            <person name="Antonio M."/>
            <person name="Oren A."/>
            <person name="Chaudhuri R.R."/>
            <person name="La Ragione R."/>
            <person name="Hildebrand F."/>
            <person name="Pallen M.J."/>
        </authorList>
    </citation>
    <scope>NUCLEOTIDE SEQUENCE</scope>
    <source>
        <strain evidence="2">CHK199-13235</strain>
    </source>
</reference>
<evidence type="ECO:0000313" key="2">
    <source>
        <dbReference type="EMBL" id="HIS77211.1"/>
    </source>
</evidence>
<dbReference type="PANTHER" id="PTHR12110">
    <property type="entry name" value="HYDROXYPYRUVATE ISOMERASE"/>
    <property type="match status" value="1"/>
</dbReference>
<dbReference type="InterPro" id="IPR036237">
    <property type="entry name" value="Xyl_isomerase-like_sf"/>
</dbReference>
<dbReference type="AlphaFoldDB" id="A0A9D1K0D9"/>
<feature type="domain" description="Xylose isomerase-like TIM barrel" evidence="1">
    <location>
        <begin position="22"/>
        <end position="247"/>
    </location>
</feature>
<keyword evidence="2" id="KW-0413">Isomerase</keyword>
<evidence type="ECO:0000259" key="1">
    <source>
        <dbReference type="Pfam" id="PF01261"/>
    </source>
</evidence>
<sequence length="254" mass="27868">MLHMKTGLTSVTFRQKSPEEIIALAKEAGLTGIEWGGDIHVPAGDTKTASEIGRKTREAGLAVLSYGSYYRGDEGEDFAPVLASAKALGAPVIRIWAGRKPLEESSPEEVKALAGRIREAAEMAQEEGMDLALEYHRGTATQTVSGALELLKEIRACNVSCYWQPNPELTKEEHLAEIDALLPFLSNVHVFSWTKESLRLPLAAGEDCWLSYLNRIREGGKNRALILEFVKDDSAEQFRADAGSLKEWAARLGL</sequence>
<gene>
    <name evidence="2" type="ORF">IAB51_10470</name>
</gene>
<dbReference type="SUPFAM" id="SSF51658">
    <property type="entry name" value="Xylose isomerase-like"/>
    <property type="match status" value="1"/>
</dbReference>
<evidence type="ECO:0000313" key="3">
    <source>
        <dbReference type="Proteomes" id="UP000824002"/>
    </source>
</evidence>
<dbReference type="Proteomes" id="UP000824002">
    <property type="component" value="Unassembled WGS sequence"/>
</dbReference>
<accession>A0A9D1K0D9</accession>
<dbReference type="Pfam" id="PF01261">
    <property type="entry name" value="AP_endonuc_2"/>
    <property type="match status" value="1"/>
</dbReference>